<keyword evidence="2" id="KW-0808">Transferase</keyword>
<dbReference type="CDD" id="cd00609">
    <property type="entry name" value="AAT_like"/>
    <property type="match status" value="1"/>
</dbReference>
<dbReference type="InterPro" id="IPR015421">
    <property type="entry name" value="PyrdxlP-dep_Trfase_major"/>
</dbReference>
<reference evidence="2 3" key="1">
    <citation type="submission" date="2016-08" db="EMBL/GenBank/DDBJ databases">
        <authorList>
            <person name="Seilhamer J.J."/>
        </authorList>
    </citation>
    <scope>NUCLEOTIDE SEQUENCE [LARGE SCALE GENOMIC DNA]</scope>
    <source>
        <strain evidence="2 3">CCBAU 10071</strain>
    </source>
</reference>
<dbReference type="AlphaFoldDB" id="A0A1C3W8V7"/>
<dbReference type="InterPro" id="IPR004839">
    <property type="entry name" value="Aminotransferase_I/II_large"/>
</dbReference>
<evidence type="ECO:0000313" key="3">
    <source>
        <dbReference type="Proteomes" id="UP000183174"/>
    </source>
</evidence>
<dbReference type="Proteomes" id="UP000183174">
    <property type="component" value="Unassembled WGS sequence"/>
</dbReference>
<evidence type="ECO:0000259" key="1">
    <source>
        <dbReference type="Pfam" id="PF00155"/>
    </source>
</evidence>
<sequence length="369" mass="39289">MEMYQELTAGPAIFQMGVPAQETLPATLLARMRAQAVRAEVSAPAIYPDPRGELALRREIAAYLALARGIECAPSQIIVTAGFSGGLGLALRVLGLEQKKAWMEDPGFPFTRQGLALARLSVAPIPVDADGIDVDYGMKHAPDAALVVVTPGQQAPLGSTLSLVRRSRLLDWAAQSKAWVIEDDYLSELQLKGRATPALASLDRAGRVIHIGSFSKTVTPALRLGFVVAPAALASQFAEAAACLAPAPGPAVQRAMADFMREGHYLRHLRRTKRVYAAQGDALLKYLRARTANIALAGLAAVLQLTDGAPDLAIAREAARMGLAPTPLSLWYASNGPVRPGLLLGVATSPLKRIEASCDRLLQIIDRLT</sequence>
<keyword evidence="2" id="KW-0032">Aminotransferase</keyword>
<protein>
    <submittedName>
        <fullName evidence="2">GntR family transcriptional regulator / MocR family aminotransferase</fullName>
    </submittedName>
</protein>
<gene>
    <name evidence="2" type="ORF">GA0061099_1005460</name>
</gene>
<dbReference type="PANTHER" id="PTHR46577">
    <property type="entry name" value="HTH-TYPE TRANSCRIPTIONAL REGULATORY PROTEIN GABR"/>
    <property type="match status" value="1"/>
</dbReference>
<organism evidence="2 3">
    <name type="scientific">Bradyrhizobium yuanmingense</name>
    <dbReference type="NCBI Taxonomy" id="108015"/>
    <lineage>
        <taxon>Bacteria</taxon>
        <taxon>Pseudomonadati</taxon>
        <taxon>Pseudomonadota</taxon>
        <taxon>Alphaproteobacteria</taxon>
        <taxon>Hyphomicrobiales</taxon>
        <taxon>Nitrobacteraceae</taxon>
        <taxon>Bradyrhizobium</taxon>
    </lineage>
</organism>
<dbReference type="InterPro" id="IPR051446">
    <property type="entry name" value="HTH_trans_reg/aminotransferase"/>
</dbReference>
<name>A0A1C3W8V7_9BRAD</name>
<evidence type="ECO:0000313" key="2">
    <source>
        <dbReference type="EMBL" id="SCB36341.1"/>
    </source>
</evidence>
<dbReference type="Gene3D" id="3.40.640.10">
    <property type="entry name" value="Type I PLP-dependent aspartate aminotransferase-like (Major domain)"/>
    <property type="match status" value="1"/>
</dbReference>
<feature type="domain" description="Aminotransferase class I/classII large" evidence="1">
    <location>
        <begin position="21"/>
        <end position="290"/>
    </location>
</feature>
<dbReference type="SUPFAM" id="SSF53383">
    <property type="entry name" value="PLP-dependent transferases"/>
    <property type="match status" value="1"/>
</dbReference>
<dbReference type="GO" id="GO:0030170">
    <property type="term" value="F:pyridoxal phosphate binding"/>
    <property type="evidence" value="ECO:0007669"/>
    <property type="project" value="InterPro"/>
</dbReference>
<dbReference type="EMBL" id="FMAE01000005">
    <property type="protein sequence ID" value="SCB36341.1"/>
    <property type="molecule type" value="Genomic_DNA"/>
</dbReference>
<dbReference type="GO" id="GO:0008483">
    <property type="term" value="F:transaminase activity"/>
    <property type="evidence" value="ECO:0007669"/>
    <property type="project" value="UniProtKB-KW"/>
</dbReference>
<proteinExistence type="predicted"/>
<dbReference type="Pfam" id="PF00155">
    <property type="entry name" value="Aminotran_1_2"/>
    <property type="match status" value="1"/>
</dbReference>
<dbReference type="InterPro" id="IPR015424">
    <property type="entry name" value="PyrdxlP-dep_Trfase"/>
</dbReference>
<accession>A0A1C3W8V7</accession>
<dbReference type="PANTHER" id="PTHR46577:SF1">
    <property type="entry name" value="HTH-TYPE TRANSCRIPTIONAL REGULATORY PROTEIN GABR"/>
    <property type="match status" value="1"/>
</dbReference>